<keyword evidence="1" id="KW-0472">Membrane</keyword>
<dbReference type="KEGG" id="pfuw:KF707C_1600"/>
<dbReference type="PANTHER" id="PTHR36153:SF1">
    <property type="entry name" value="TYPE VI SECRETION SYSTEM COMPONENT TSSM1"/>
    <property type="match status" value="1"/>
</dbReference>
<name>A0AAD1FDM1_METFU</name>
<dbReference type="PANTHER" id="PTHR36153">
    <property type="entry name" value="INNER MEMBRANE PROTEIN-RELATED"/>
    <property type="match status" value="1"/>
</dbReference>
<accession>A0AAD1FDM1</accession>
<evidence type="ECO:0000313" key="6">
    <source>
        <dbReference type="Proteomes" id="UP000218554"/>
    </source>
</evidence>
<protein>
    <submittedName>
        <fullName evidence="5">Probable membrane protein YPO1482</fullName>
    </submittedName>
</protein>
<feature type="domain" description="IcmF-related" evidence="3">
    <location>
        <begin position="411"/>
        <end position="726"/>
    </location>
</feature>
<dbReference type="InterPro" id="IPR010623">
    <property type="entry name" value="IcmF_C"/>
</dbReference>
<feature type="domain" description="Type VI secretion system IcmF C-terminal" evidence="2">
    <location>
        <begin position="984"/>
        <end position="1089"/>
    </location>
</feature>
<evidence type="ECO:0000259" key="3">
    <source>
        <dbReference type="Pfam" id="PF06761"/>
    </source>
</evidence>
<dbReference type="InterPro" id="IPR053156">
    <property type="entry name" value="T6SS_TssM-like"/>
</dbReference>
<evidence type="ECO:0000259" key="4">
    <source>
        <dbReference type="Pfam" id="PF21070"/>
    </source>
</evidence>
<keyword evidence="1" id="KW-1133">Transmembrane helix</keyword>
<feature type="transmembrane region" description="Helical" evidence="1">
    <location>
        <begin position="365"/>
        <end position="383"/>
    </location>
</feature>
<dbReference type="Pfam" id="PF06744">
    <property type="entry name" value="IcmF_C"/>
    <property type="match status" value="1"/>
</dbReference>
<feature type="transmembrane region" description="Helical" evidence="1">
    <location>
        <begin position="53"/>
        <end position="77"/>
    </location>
</feature>
<dbReference type="InterPro" id="IPR009612">
    <property type="entry name" value="IcmF-rel"/>
</dbReference>
<organism evidence="5 6">
    <name type="scientific">Metapseudomonas furukawaii</name>
    <name type="common">Pseudomonas furukawaii</name>
    <dbReference type="NCBI Taxonomy" id="1149133"/>
    <lineage>
        <taxon>Bacteria</taxon>
        <taxon>Pseudomonadati</taxon>
        <taxon>Pseudomonadota</taxon>
        <taxon>Gammaproteobacteria</taxon>
        <taxon>Pseudomonadales</taxon>
        <taxon>Pseudomonadaceae</taxon>
        <taxon>Metapseudomonas</taxon>
    </lineage>
</organism>
<evidence type="ECO:0000256" key="1">
    <source>
        <dbReference type="SAM" id="Phobius"/>
    </source>
</evidence>
<gene>
    <name evidence="5" type="ORF">KF707C_1600</name>
</gene>
<dbReference type="InterPro" id="IPR048677">
    <property type="entry name" value="TssM1_hel"/>
</dbReference>
<feature type="domain" description="Type VI secretion system component TssM1 helical" evidence="4">
    <location>
        <begin position="874"/>
        <end position="977"/>
    </location>
</feature>
<dbReference type="Pfam" id="PF06761">
    <property type="entry name" value="IcmF-related"/>
    <property type="match status" value="1"/>
</dbReference>
<dbReference type="Pfam" id="PF21070">
    <property type="entry name" value="IcmF_helical"/>
    <property type="match status" value="1"/>
</dbReference>
<sequence length="1125" mass="124981">MWRCMEMDKQGPQGSLGRAALVYLLLVSALVLLGTLLYGLWGTELGLPGIALVHLALRGLVVWLVLCMFCPVFLLAWRHLAIVRARSLLGNDAHGTAPVSADGSATQDVKPPLAHLRQGFGPFWRRRTRLLLVIGEPGEVAAIAPALADRQWLEGDGAVLLLGGAAQEAAFDTRLTRWRTLRPRRPLDGIVWALNPAQGADPDYLDRYQRQLQALARQLRWQAPVHLWEVRESHWAQPAIESAVGCALPLRASPELLERHLRSLLPSWREQGLARMRADNRHDSLLRLAHDLQGEGIGRWHRAWARLRQGSGVMLRSLWFSLPLPGSSVAGDHHWRVHPAWHGVLAGRHPGGRAQGWTGWRIGRAALLGLLALWGLGLVLSFASNRVQVAEMQSVLATLDQPREGAAQLLALNELVHELDRLDHRAKHGVPWYQRFGLSQNDGLLAALWPRYVTANNRLIRDPAAAGLERQLRELLDLPPESRERAIRARDAYAPLKAYLMMARPEKADAAFLGKTLAAYETERAGVADGLWQGVAPNLWRFYAEHLEEHPEWRIEEAPGLVAGARQLLIGQLGQRNGEANLYRQVLQRAANQYPSLGLAQLVGDTDAQLLFSTAAEVPGVFTRQAWEGAVRQAIDEIAAARREEIDWVLSDDRSQIAAELTPEVLRERLAERYFQAYGQAWLEMLNSLRWREAQSLADTIDQLTLMTDVRQSPLIALVNTLAYQGQAGARGQALGDSLLQSAQTLIGQDKAPVIDQLDRFPKSPLDESFGPLLALLGKADDHPGTDDSLSLQAFLTRVTRVRLRLQQISTAPDPQAMVQALAQTVFQGRSVDLTDTQSYGSLMAASLGSDWSGFGQALFVQPLDQAWRKILQPSAAGLNGQWQRAIVTPWNDAFAGRYPFAASGADSSLPMLGQMIRADTGRIDQFLTRQLGGVLRKEGNRWVADSSHSQGLRFNPEFLEAINRLGELADVLYTDGGMGIAFDLRAKPVRDLVQTSLVVDGNALTYFNQRERWQRFQWPGIQDHPGTRLSWIHARTGERLFGDYPGTWGLIRWLEQARVTPLDDSETRYRLRLDAPDGLGLTWHLRTELGAGPLALLQLRGFKLPTRIFLESGGYSLAQSGDEA</sequence>
<dbReference type="EMBL" id="AP014862">
    <property type="protein sequence ID" value="BAU71848.1"/>
    <property type="molecule type" value="Genomic_DNA"/>
</dbReference>
<evidence type="ECO:0000313" key="5">
    <source>
        <dbReference type="EMBL" id="BAU71848.1"/>
    </source>
</evidence>
<keyword evidence="1" id="KW-0812">Transmembrane</keyword>
<evidence type="ECO:0000259" key="2">
    <source>
        <dbReference type="Pfam" id="PF06744"/>
    </source>
</evidence>
<keyword evidence="6" id="KW-1185">Reference proteome</keyword>
<reference evidence="5 6" key="2">
    <citation type="journal article" date="2017" name="Int. J. Syst. Evol. Microbiol.">
        <title>Pseudomonas furukawaii sp. nov., a polychlorinated biphenyl-degrading bacterium isolated from biphenyl-contaminated soil in Japan.</title>
        <authorList>
            <person name="Kimura N."/>
            <person name="Watanabe T."/>
            <person name="Suenaga H."/>
            <person name="Fujihara H."/>
            <person name="Futagami T."/>
            <person name="Goto M."/>
            <person name="Hanada S."/>
            <person name="Hirose J."/>
        </authorList>
    </citation>
    <scope>NUCLEOTIDE SEQUENCE [LARGE SCALE GENOMIC DNA]</scope>
    <source>
        <strain evidence="6">DSM 10086 / NBRC 110670 / KF707</strain>
    </source>
</reference>
<dbReference type="Proteomes" id="UP000218554">
    <property type="component" value="Chromosome"/>
</dbReference>
<dbReference type="AlphaFoldDB" id="A0AAD1FDM1"/>
<feature type="transmembrane region" description="Helical" evidence="1">
    <location>
        <begin position="21"/>
        <end position="41"/>
    </location>
</feature>
<proteinExistence type="predicted"/>
<reference evidence="6" key="1">
    <citation type="submission" date="2015-05" db="EMBL/GenBank/DDBJ databases">
        <title>Draft genome sequencing of a biphenyl-degrading bacterium, Pseudomonas balearica KF707 (=NBRC110670).</title>
        <authorList>
            <person name="Kimura N."/>
            <person name="Hirose J."/>
            <person name="Watanabe T."/>
            <person name="Suenaga H."/>
            <person name="Fujihara H."/>
            <person name="Noguchi M."/>
            <person name="Hashimoto M."/>
            <person name="Shimodaira J."/>
            <person name="Tsuchikane K."/>
            <person name="Hosoyama A."/>
            <person name="Yamazoe A."/>
            <person name="Fujita N."/>
            <person name="Furukawa K."/>
        </authorList>
    </citation>
    <scope>NUCLEOTIDE SEQUENCE [LARGE SCALE GENOMIC DNA]</scope>
    <source>
        <strain evidence="6">DSM 10086 / NBRC 110670 / KF707</strain>
    </source>
</reference>